<evidence type="ECO:0000313" key="2">
    <source>
        <dbReference type="EMBL" id="OGY45105.1"/>
    </source>
</evidence>
<comment type="caution">
    <text evidence="2">The sequence shown here is derived from an EMBL/GenBank/DDBJ whole genome shotgun (WGS) entry which is preliminary data.</text>
</comment>
<organism evidence="2 3">
    <name type="scientific">Candidatus Buchananbacteria bacterium RIFCSPHIGHO2_01_FULL_39_14</name>
    <dbReference type="NCBI Taxonomy" id="1797532"/>
    <lineage>
        <taxon>Bacteria</taxon>
        <taxon>Candidatus Buchananiibacteriota</taxon>
    </lineage>
</organism>
<dbReference type="STRING" id="1797532.A2729_05460"/>
<dbReference type="InterPro" id="IPR027954">
    <property type="entry name" value="Transcobalamin-like_C"/>
</dbReference>
<dbReference type="AlphaFoldDB" id="A0A1G1XYE4"/>
<evidence type="ECO:0000313" key="3">
    <source>
        <dbReference type="Proteomes" id="UP000178930"/>
    </source>
</evidence>
<dbReference type="Proteomes" id="UP000178930">
    <property type="component" value="Unassembled WGS sequence"/>
</dbReference>
<sequence length="149" mass="16744">MIKFISKIIIVLAIFLAGFYFGSQQALSPADGLANFINQPFSPEVKVSLMLDFGADELKTFNNLTLPRNSTILDLLKKVSTENNLALKYKDFGGDLGVLIETIGDKTNNTKENIYWQYWVNNQYAQVGAGAYQLKNGDAVEWKYTKSQF</sequence>
<gene>
    <name evidence="2" type="ORF">A2729_05460</name>
</gene>
<evidence type="ECO:0000259" key="1">
    <source>
        <dbReference type="Pfam" id="PF14478"/>
    </source>
</evidence>
<proteinExistence type="predicted"/>
<dbReference type="Pfam" id="PF14478">
    <property type="entry name" value="DUF4430"/>
    <property type="match status" value="1"/>
</dbReference>
<reference evidence="2 3" key="1">
    <citation type="journal article" date="2016" name="Nat. Commun.">
        <title>Thousands of microbial genomes shed light on interconnected biogeochemical processes in an aquifer system.</title>
        <authorList>
            <person name="Anantharaman K."/>
            <person name="Brown C.T."/>
            <person name="Hug L.A."/>
            <person name="Sharon I."/>
            <person name="Castelle C.J."/>
            <person name="Probst A.J."/>
            <person name="Thomas B.C."/>
            <person name="Singh A."/>
            <person name="Wilkins M.J."/>
            <person name="Karaoz U."/>
            <person name="Brodie E.L."/>
            <person name="Williams K.H."/>
            <person name="Hubbard S.S."/>
            <person name="Banfield J.F."/>
        </authorList>
    </citation>
    <scope>NUCLEOTIDE SEQUENCE [LARGE SCALE GENOMIC DNA]</scope>
</reference>
<dbReference type="Gene3D" id="2.170.130.30">
    <property type="match status" value="1"/>
</dbReference>
<dbReference type="EMBL" id="MHIB01000005">
    <property type="protein sequence ID" value="OGY45105.1"/>
    <property type="molecule type" value="Genomic_DNA"/>
</dbReference>
<name>A0A1G1XYE4_9BACT</name>
<protein>
    <recommendedName>
        <fullName evidence="1">Transcobalamin-like C-terminal domain-containing protein</fullName>
    </recommendedName>
</protein>
<feature type="domain" description="Transcobalamin-like C-terminal" evidence="1">
    <location>
        <begin position="70"/>
        <end position="146"/>
    </location>
</feature>
<accession>A0A1G1XYE4</accession>